<dbReference type="STRING" id="525373.HMPREF0766_11945"/>
<dbReference type="Proteomes" id="UP000006258">
    <property type="component" value="Unassembled WGS sequence"/>
</dbReference>
<dbReference type="EMBL" id="ACHA02000007">
    <property type="protein sequence ID" value="EFK58227.1"/>
    <property type="molecule type" value="Genomic_DNA"/>
</dbReference>
<evidence type="ECO:0000313" key="1">
    <source>
        <dbReference type="EMBL" id="EFK58227.1"/>
    </source>
</evidence>
<protein>
    <submittedName>
        <fullName evidence="1">Uncharacterized protein</fullName>
    </submittedName>
</protein>
<comment type="caution">
    <text evidence="1">The sequence shown here is derived from an EMBL/GenBank/DDBJ whole genome shotgun (WGS) entry which is preliminary data.</text>
</comment>
<reference evidence="1" key="1">
    <citation type="submission" date="2010-07" db="EMBL/GenBank/DDBJ databases">
        <authorList>
            <person name="Muzny D."/>
            <person name="Qin X."/>
            <person name="Buhay C."/>
            <person name="Dugan-Rocha S."/>
            <person name="Ding Y."/>
            <person name="Chen G."/>
            <person name="Hawes A."/>
            <person name="Holder M."/>
            <person name="Jhangiani S."/>
            <person name="Johnson A."/>
            <person name="Khan Z."/>
            <person name="Li Z."/>
            <person name="Liu W."/>
            <person name="Liu X."/>
            <person name="Perez L."/>
            <person name="Shen H."/>
            <person name="Wang Q."/>
            <person name="Watt J."/>
            <person name="Xi L."/>
            <person name="Xin Y."/>
            <person name="Zhou J."/>
            <person name="Deng J."/>
            <person name="Jiang H."/>
            <person name="Liu Y."/>
            <person name="Qu J."/>
            <person name="Song X.-Z."/>
            <person name="Zhang L."/>
            <person name="Villasana D."/>
            <person name="Johnson A."/>
            <person name="Liu J."/>
            <person name="Liyanage D."/>
            <person name="Lorensuhewa L."/>
            <person name="Robinson T."/>
            <person name="Song A."/>
            <person name="Song B.-B."/>
            <person name="Dinh H."/>
            <person name="Thornton R."/>
            <person name="Coyle M."/>
            <person name="Francisco L."/>
            <person name="Jackson L."/>
            <person name="Javaid M."/>
            <person name="Korchina V."/>
            <person name="Kovar C."/>
            <person name="Mata R."/>
            <person name="Mathew T."/>
            <person name="Ngo R."/>
            <person name="Nguyen L."/>
            <person name="Nguyen N."/>
            <person name="Okwuonu G."/>
            <person name="Ongeri F."/>
            <person name="Pham C."/>
            <person name="Simmons D."/>
            <person name="Wilczek-Boney K."/>
            <person name="Hale W."/>
            <person name="Jakkamsetti A."/>
            <person name="Pham P."/>
            <person name="Ruth R."/>
            <person name="San Lucas F."/>
            <person name="Warren J."/>
            <person name="Zhang J."/>
            <person name="Zhao Z."/>
            <person name="Zhou C."/>
            <person name="Zhu D."/>
            <person name="Lee S."/>
            <person name="Bess C."/>
            <person name="Blankenburg K."/>
            <person name="Forbes L."/>
            <person name="Fu Q."/>
            <person name="Gubbala S."/>
            <person name="Hirani K."/>
            <person name="Jayaseelan J.C."/>
            <person name="Lara F."/>
            <person name="Munidasa M."/>
            <person name="Palculict T."/>
            <person name="Patil S."/>
            <person name="Pu L.-L."/>
            <person name="Saada N."/>
            <person name="Tang L."/>
            <person name="Weissenberger G."/>
            <person name="Zhu Y."/>
            <person name="Hemphill L."/>
            <person name="Shang Y."/>
            <person name="Youmans B."/>
            <person name="Ayvaz T."/>
            <person name="Ross M."/>
            <person name="Santibanez J."/>
            <person name="Aqrawi P."/>
            <person name="Gross S."/>
            <person name="Joshi V."/>
            <person name="Fowler G."/>
            <person name="Nazareth L."/>
            <person name="Reid J."/>
            <person name="Worley K."/>
            <person name="Petrosino J."/>
            <person name="Highlander S."/>
            <person name="Gibbs R."/>
        </authorList>
    </citation>
    <scope>NUCLEOTIDE SEQUENCE [LARGE SCALE GENOMIC DNA]</scope>
    <source>
        <strain evidence="1">ATCC 33861</strain>
    </source>
</reference>
<name>D7VLS5_SPHSI</name>
<keyword evidence="2" id="KW-1185">Reference proteome</keyword>
<proteinExistence type="predicted"/>
<evidence type="ECO:0000313" key="2">
    <source>
        <dbReference type="Proteomes" id="UP000006258"/>
    </source>
</evidence>
<dbReference type="HOGENOM" id="CLU_3296713_0_0_10"/>
<dbReference type="AlphaFoldDB" id="D7VLS5"/>
<organism evidence="1 2">
    <name type="scientific">Sphingobacterium spiritivorum ATCC 33861</name>
    <dbReference type="NCBI Taxonomy" id="525373"/>
    <lineage>
        <taxon>Bacteria</taxon>
        <taxon>Pseudomonadati</taxon>
        <taxon>Bacteroidota</taxon>
        <taxon>Sphingobacteriia</taxon>
        <taxon>Sphingobacteriales</taxon>
        <taxon>Sphingobacteriaceae</taxon>
        <taxon>Sphingobacterium</taxon>
    </lineage>
</organism>
<accession>D7VLS5</accession>
<sequence length="40" mass="4776">MKLQPVISKENLFRLFGRVRERFRTSMDQPLPFGNSTYSK</sequence>
<gene>
    <name evidence="1" type="ORF">HMPREF0766_11945</name>
</gene>